<evidence type="ECO:0000259" key="7">
    <source>
        <dbReference type="PROSITE" id="PS51918"/>
    </source>
</evidence>
<dbReference type="PANTHER" id="PTHR43273">
    <property type="entry name" value="ANAEROBIC SULFATASE-MATURATING ENZYME HOMOLOG ASLB-RELATED"/>
    <property type="match status" value="1"/>
</dbReference>
<accession>M4VE86</accession>
<dbReference type="AlphaFoldDB" id="M4VE86"/>
<sequence length="504" mass="57089">MAKVAFNNFDSYCDNGEYQILPFRFARIPKIENILIVSEVGEYHFLPEEDLRLFVDGNLKNNTALYDTLKSKHFLLSEGENVALRLVSAKYRTRKSHLRHGPALHIFVVSLRCDHSCPYCQVSRQSTDKSRFDMSDEIAIAAIDRMFEAPAKEITVEFQGGEPLLAFDRIKFIVESVIKKNERYKKNVVFSITSTLHFLTDEILSFFKEHNFQVSTSIDGPEDLHNLNRVKREKDSYAKTISMLQKARDVLGVENIAALTTLTRESLKDPKAIIDEYVRLGFRSIFLRPLSPYGFAVKSARKIGYDVSEFLKFYTDALRYIIEINKNGTIIEEAYTAILLTHILTPFPTGYVDLRSPTGSGLGVIVYNYDGSVHASDESRMLSEMGDNTFKLGSVFDSYSDLIQSDAMKILLATGVSESLPGCSDCAFLPYCGADPVFHVARHKDPVGHRAFSDHCVKHTHIFNTLFEYIYENDRQTMDIFLSWVTKQSVLDLNGNKGGDACSL</sequence>
<dbReference type="Gene3D" id="3.20.20.70">
    <property type="entry name" value="Aldolase class I"/>
    <property type="match status" value="1"/>
</dbReference>
<dbReference type="EMBL" id="CP003538">
    <property type="protein sequence ID" value="AGH97687.1"/>
    <property type="molecule type" value="Genomic_DNA"/>
</dbReference>
<keyword evidence="4" id="KW-0408">Iron</keyword>
<dbReference type="GO" id="GO:0016491">
    <property type="term" value="F:oxidoreductase activity"/>
    <property type="evidence" value="ECO:0007669"/>
    <property type="project" value="InterPro"/>
</dbReference>
<evidence type="ECO:0000256" key="1">
    <source>
        <dbReference type="ARBA" id="ARBA00001966"/>
    </source>
</evidence>
<dbReference type="InterPro" id="IPR013785">
    <property type="entry name" value="Aldolase_TIM"/>
</dbReference>
<keyword evidence="2" id="KW-0949">S-adenosyl-L-methionine</keyword>
<evidence type="ECO:0000256" key="2">
    <source>
        <dbReference type="ARBA" id="ARBA00022691"/>
    </source>
</evidence>
<dbReference type="Proteomes" id="UP000011932">
    <property type="component" value="Chromosome"/>
</dbReference>
<dbReference type="SUPFAM" id="SSF102114">
    <property type="entry name" value="Radical SAM enzymes"/>
    <property type="match status" value="1"/>
</dbReference>
<dbReference type="KEGG" id="man:A11S_864"/>
<gene>
    <name evidence="8" type="ORF">A11S_864</name>
</gene>
<dbReference type="InterPro" id="IPR023867">
    <property type="entry name" value="Sulphatase_maturase_rSAM"/>
</dbReference>
<dbReference type="CDD" id="cd01335">
    <property type="entry name" value="Radical_SAM"/>
    <property type="match status" value="1"/>
</dbReference>
<evidence type="ECO:0000313" key="9">
    <source>
        <dbReference type="Proteomes" id="UP000011932"/>
    </source>
</evidence>
<dbReference type="PROSITE" id="PS51918">
    <property type="entry name" value="RADICAL_SAM"/>
    <property type="match status" value="1"/>
</dbReference>
<proteinExistence type="inferred from homology"/>
<evidence type="ECO:0000256" key="6">
    <source>
        <dbReference type="ARBA" id="ARBA00023601"/>
    </source>
</evidence>
<comment type="similarity">
    <text evidence="6">Belongs to the radical SAM superfamily. Anaerobic sulfatase-maturating enzyme family.</text>
</comment>
<dbReference type="NCBIfam" id="TIGR03978">
    <property type="entry name" value="rSAM_paired_1"/>
    <property type="match status" value="1"/>
</dbReference>
<dbReference type="RefSeq" id="WP_015467236.1">
    <property type="nucleotide sequence ID" value="NC_020812.1"/>
</dbReference>
<feature type="domain" description="Radical SAM core" evidence="7">
    <location>
        <begin position="99"/>
        <end position="332"/>
    </location>
</feature>
<evidence type="ECO:0000313" key="8">
    <source>
        <dbReference type="EMBL" id="AGH97687.1"/>
    </source>
</evidence>
<dbReference type="GO" id="GO:0051536">
    <property type="term" value="F:iron-sulfur cluster binding"/>
    <property type="evidence" value="ECO:0007669"/>
    <property type="project" value="UniProtKB-KW"/>
</dbReference>
<organism evidence="8 9">
    <name type="scientific">Micavibrio aeruginosavorus EPB</name>
    <dbReference type="NCBI Taxonomy" id="349215"/>
    <lineage>
        <taxon>Bacteria</taxon>
        <taxon>Pseudomonadati</taxon>
        <taxon>Bdellovibrionota</taxon>
        <taxon>Bdellovibrionia</taxon>
        <taxon>Bdellovibrionales</taxon>
        <taxon>Pseudobdellovibrionaceae</taxon>
        <taxon>Micavibrio</taxon>
    </lineage>
</organism>
<keyword evidence="3" id="KW-0479">Metal-binding</keyword>
<dbReference type="InterPro" id="IPR024023">
    <property type="entry name" value="rSAM_paired_HxsB"/>
</dbReference>
<dbReference type="STRING" id="349215.A11S_864"/>
<evidence type="ECO:0000256" key="5">
    <source>
        <dbReference type="ARBA" id="ARBA00023014"/>
    </source>
</evidence>
<dbReference type="PANTHER" id="PTHR43273:SF3">
    <property type="entry name" value="ANAEROBIC SULFATASE-MATURATING ENZYME HOMOLOG ASLB-RELATED"/>
    <property type="match status" value="1"/>
</dbReference>
<evidence type="ECO:0000256" key="3">
    <source>
        <dbReference type="ARBA" id="ARBA00022723"/>
    </source>
</evidence>
<dbReference type="SFLD" id="SFLDG01386">
    <property type="entry name" value="main_SPASM_domain-containing"/>
    <property type="match status" value="1"/>
</dbReference>
<dbReference type="PATRIC" id="fig|349215.9.peg.837"/>
<dbReference type="OrthoDB" id="9782387at2"/>
<dbReference type="SFLD" id="SFLDG01067">
    <property type="entry name" value="SPASM/twitch_domain_containing"/>
    <property type="match status" value="1"/>
</dbReference>
<dbReference type="InterPro" id="IPR006638">
    <property type="entry name" value="Elp3/MiaA/NifB-like_rSAM"/>
</dbReference>
<keyword evidence="5" id="KW-0411">Iron-sulfur</keyword>
<dbReference type="SFLD" id="SFLDG01384">
    <property type="entry name" value="thioether_bond_formation_requi"/>
    <property type="match status" value="1"/>
</dbReference>
<dbReference type="SMART" id="SM00729">
    <property type="entry name" value="Elp3"/>
    <property type="match status" value="1"/>
</dbReference>
<protein>
    <submittedName>
        <fullName evidence="8">Arylsulfatase regulator (Fe-S oxidoreductase)</fullName>
    </submittedName>
</protein>
<dbReference type="GO" id="GO:0046872">
    <property type="term" value="F:metal ion binding"/>
    <property type="evidence" value="ECO:0007669"/>
    <property type="project" value="UniProtKB-KW"/>
</dbReference>
<dbReference type="InterPro" id="IPR058240">
    <property type="entry name" value="rSAM_sf"/>
</dbReference>
<dbReference type="HOGENOM" id="CLU_009273_2_0_5"/>
<evidence type="ECO:0000256" key="4">
    <source>
        <dbReference type="ARBA" id="ARBA00023004"/>
    </source>
</evidence>
<name>M4VE86_9BACT</name>
<reference evidence="8 9" key="1">
    <citation type="journal article" date="2013" name="ISME J.">
        <title>By their genes ye shall know them: genomic signatures of predatory bacteria.</title>
        <authorList>
            <person name="Pasternak Z."/>
            <person name="Pietrokovski S."/>
            <person name="Rotem O."/>
            <person name="Gophna U."/>
            <person name="Lurie-Weinberger M.N."/>
            <person name="Jurkevitch E."/>
        </authorList>
    </citation>
    <scope>NUCLEOTIDE SEQUENCE [LARGE SCALE GENOMIC DNA]</scope>
    <source>
        <strain evidence="8">EPB</strain>
    </source>
</reference>
<dbReference type="Pfam" id="PF04055">
    <property type="entry name" value="Radical_SAM"/>
    <property type="match status" value="1"/>
</dbReference>
<dbReference type="SFLD" id="SFLDS00029">
    <property type="entry name" value="Radical_SAM"/>
    <property type="match status" value="1"/>
</dbReference>
<comment type="cofactor">
    <cofactor evidence="1">
        <name>[4Fe-4S] cluster</name>
        <dbReference type="ChEBI" id="CHEBI:49883"/>
    </cofactor>
</comment>
<dbReference type="InterPro" id="IPR007197">
    <property type="entry name" value="rSAM"/>
</dbReference>